<gene>
    <name evidence="1" type="ORF">L3X38_040771</name>
</gene>
<dbReference type="EMBL" id="JAJFAZ020000008">
    <property type="protein sequence ID" value="KAI5311598.1"/>
    <property type="molecule type" value="Genomic_DNA"/>
</dbReference>
<evidence type="ECO:0000313" key="1">
    <source>
        <dbReference type="EMBL" id="KAI5311598.1"/>
    </source>
</evidence>
<keyword evidence="2" id="KW-1185">Reference proteome</keyword>
<dbReference type="AlphaFoldDB" id="A0AAD4URW5"/>
<protein>
    <submittedName>
        <fullName evidence="1">Uncharacterized protein</fullName>
    </submittedName>
</protein>
<proteinExistence type="predicted"/>
<accession>A0AAD4URW5</accession>
<evidence type="ECO:0000313" key="2">
    <source>
        <dbReference type="Proteomes" id="UP001054821"/>
    </source>
</evidence>
<organism evidence="1 2">
    <name type="scientific">Prunus dulcis</name>
    <name type="common">Almond</name>
    <name type="synonym">Amygdalus dulcis</name>
    <dbReference type="NCBI Taxonomy" id="3755"/>
    <lineage>
        <taxon>Eukaryota</taxon>
        <taxon>Viridiplantae</taxon>
        <taxon>Streptophyta</taxon>
        <taxon>Embryophyta</taxon>
        <taxon>Tracheophyta</taxon>
        <taxon>Spermatophyta</taxon>
        <taxon>Magnoliopsida</taxon>
        <taxon>eudicotyledons</taxon>
        <taxon>Gunneridae</taxon>
        <taxon>Pentapetalae</taxon>
        <taxon>rosids</taxon>
        <taxon>fabids</taxon>
        <taxon>Rosales</taxon>
        <taxon>Rosaceae</taxon>
        <taxon>Amygdaloideae</taxon>
        <taxon>Amygdaleae</taxon>
        <taxon>Prunus</taxon>
    </lineage>
</organism>
<comment type="caution">
    <text evidence="1">The sequence shown here is derived from an EMBL/GenBank/DDBJ whole genome shotgun (WGS) entry which is preliminary data.</text>
</comment>
<name>A0AAD4URW5_PRUDU</name>
<reference evidence="1 2" key="1">
    <citation type="journal article" date="2022" name="G3 (Bethesda)">
        <title>Whole-genome sequence and methylome profiling of the almond [Prunus dulcis (Mill.) D.A. Webb] cultivar 'Nonpareil'.</title>
        <authorList>
            <person name="D'Amico-Willman K.M."/>
            <person name="Ouma W.Z."/>
            <person name="Meulia T."/>
            <person name="Sideli G.M."/>
            <person name="Gradziel T.M."/>
            <person name="Fresnedo-Ramirez J."/>
        </authorList>
    </citation>
    <scope>NUCLEOTIDE SEQUENCE [LARGE SCALE GENOMIC DNA]</scope>
    <source>
        <strain evidence="1">Clone GOH B32 T37-40</strain>
    </source>
</reference>
<dbReference type="Proteomes" id="UP001054821">
    <property type="component" value="Chromosome 8"/>
</dbReference>
<sequence length="110" mass="12949">MPRRRTTDARNMLREKKAWWESNKRLVEDLHKGKNQVAFEEAEEEVDDITSKLRDLVTGELRSVWDRLRQVEKSKMPRGPEFTEEEIPLPYTQDLLNARVMGDSKAPKVP</sequence>